<dbReference type="GeneID" id="18480513"/>
<organism evidence="4">
    <name type="scientific">Hypocrea jecorina (strain QM6a)</name>
    <name type="common">Trichoderma reesei</name>
    <dbReference type="NCBI Taxonomy" id="431241"/>
    <lineage>
        <taxon>Eukaryota</taxon>
        <taxon>Fungi</taxon>
        <taxon>Dikarya</taxon>
        <taxon>Ascomycota</taxon>
        <taxon>Pezizomycotina</taxon>
        <taxon>Sordariomycetes</taxon>
        <taxon>Hypocreomycetidae</taxon>
        <taxon>Hypocreales</taxon>
        <taxon>Hypocreaceae</taxon>
        <taxon>Trichoderma</taxon>
    </lineage>
</organism>
<keyword evidence="2" id="KW-0472">Membrane</keyword>
<sequence>MDTAPLLGNRPALIQDHPVFLRASHSPWSLIPQNVLSFIRGSILAYLTVAAILILNYELTNPPLNGNPSDPGDLDPNDPGSDPNDPSFSTLAQTATNWRLFFEFPIISFGLVLWYFVVTFSWTFTHLYYPDADDVDGRVEYAIIRLMSLPRDLGNARYQFYFTLFYFVTVAYSFMNSAIYWFVTRPHDLVHVVLGLFSQGCPDQVKLWDATAMTLAGPFSDIFGEGWLRAFVLINLYAVTPGIMVTEVLFLNSIRRPNGIGGYLFALLVFAALYIGWAFIGHAATDVWPFFFLDAAQVGSTEAVVAYSIGFVLLAPIALIFMQGFVGVRESLIRPYVIVQDALGA</sequence>
<reference evidence="3 4" key="1">
    <citation type="journal article" date="2008" name="Nat. Biotechnol.">
        <title>Genome sequencing and analysis of the biomass-degrading fungus Trichoderma reesei (syn. Hypocrea jecorina).</title>
        <authorList>
            <person name="Martinez D."/>
            <person name="Berka R.M."/>
            <person name="Henrissat B."/>
            <person name="Saloheimo M."/>
            <person name="Arvas M."/>
            <person name="Baker S.E."/>
            <person name="Chapman J."/>
            <person name="Chertkov O."/>
            <person name="Coutinho P.M."/>
            <person name="Cullen D."/>
            <person name="Danchin E.G."/>
            <person name="Grigoriev I.V."/>
            <person name="Harris P."/>
            <person name="Jackson M."/>
            <person name="Kubicek C.P."/>
            <person name="Han C.S."/>
            <person name="Ho I."/>
            <person name="Larrondo L.F."/>
            <person name="de Leon A.L."/>
            <person name="Magnuson J.K."/>
            <person name="Merino S."/>
            <person name="Misra M."/>
            <person name="Nelson B."/>
            <person name="Putnam N."/>
            <person name="Robbertse B."/>
            <person name="Salamov A.A."/>
            <person name="Schmoll M."/>
            <person name="Terry A."/>
            <person name="Thayer N."/>
            <person name="Westerholm-Parvinen A."/>
            <person name="Schoch C.L."/>
            <person name="Yao J."/>
            <person name="Barabote R."/>
            <person name="Nelson M.A."/>
            <person name="Detter C."/>
            <person name="Bruce D."/>
            <person name="Kuske C.R."/>
            <person name="Xie G."/>
            <person name="Richardson P."/>
            <person name="Rokhsar D.S."/>
            <person name="Lucas S.M."/>
            <person name="Rubin E.M."/>
            <person name="Dunn-Coleman N."/>
            <person name="Ward M."/>
            <person name="Brettin T.S."/>
        </authorList>
    </citation>
    <scope>NUCLEOTIDE SEQUENCE [LARGE SCALE GENOMIC DNA]</scope>
    <source>
        <strain evidence="3 4">QM6a</strain>
    </source>
</reference>
<feature type="transmembrane region" description="Helical" evidence="2">
    <location>
        <begin position="263"/>
        <end position="284"/>
    </location>
</feature>
<gene>
    <name evidence="3" type="ORF">TRIREDRAFT_102964</name>
</gene>
<protein>
    <submittedName>
        <fullName evidence="3">Uncharacterized protein</fullName>
    </submittedName>
</protein>
<feature type="region of interest" description="Disordered" evidence="1">
    <location>
        <begin position="65"/>
        <end position="86"/>
    </location>
</feature>
<name>G0R8S5_HYPJQ</name>
<feature type="transmembrane region" description="Helical" evidence="2">
    <location>
        <begin position="227"/>
        <end position="251"/>
    </location>
</feature>
<keyword evidence="4" id="KW-1185">Reference proteome</keyword>
<evidence type="ECO:0000313" key="4">
    <source>
        <dbReference type="Proteomes" id="UP000008984"/>
    </source>
</evidence>
<dbReference type="OrthoDB" id="5293596at2759"/>
<dbReference type="RefSeq" id="XP_006961321.1">
    <property type="nucleotide sequence ID" value="XM_006961259.1"/>
</dbReference>
<evidence type="ECO:0000256" key="1">
    <source>
        <dbReference type="SAM" id="MobiDB-lite"/>
    </source>
</evidence>
<dbReference type="HOGENOM" id="CLU_055482_0_0_1"/>
<dbReference type="Proteomes" id="UP000008984">
    <property type="component" value="Unassembled WGS sequence"/>
</dbReference>
<dbReference type="EMBL" id="GL985056">
    <property type="protein sequence ID" value="EGR52395.1"/>
    <property type="molecule type" value="Genomic_DNA"/>
</dbReference>
<feature type="transmembrane region" description="Helical" evidence="2">
    <location>
        <begin position="160"/>
        <end position="183"/>
    </location>
</feature>
<proteinExistence type="predicted"/>
<feature type="compositionally biased region" description="Low complexity" evidence="1">
    <location>
        <begin position="77"/>
        <end position="86"/>
    </location>
</feature>
<dbReference type="VEuPathDB" id="FungiDB:TRIREDRAFT_102964"/>
<keyword evidence="2" id="KW-1133">Transmembrane helix</keyword>
<dbReference type="KEGG" id="tre:TRIREDRAFT_102964"/>
<evidence type="ECO:0000313" key="3">
    <source>
        <dbReference type="EMBL" id="EGR52395.1"/>
    </source>
</evidence>
<feature type="transmembrane region" description="Helical" evidence="2">
    <location>
        <begin position="304"/>
        <end position="326"/>
    </location>
</feature>
<keyword evidence="2" id="KW-0812">Transmembrane</keyword>
<feature type="transmembrane region" description="Helical" evidence="2">
    <location>
        <begin position="38"/>
        <end position="57"/>
    </location>
</feature>
<evidence type="ECO:0000256" key="2">
    <source>
        <dbReference type="SAM" id="Phobius"/>
    </source>
</evidence>
<feature type="transmembrane region" description="Helical" evidence="2">
    <location>
        <begin position="106"/>
        <end position="129"/>
    </location>
</feature>
<dbReference type="AlphaFoldDB" id="G0R8S5"/>
<accession>G0R8S5</accession>
<dbReference type="eggNOG" id="ENOG502RJDF">
    <property type="taxonomic scope" value="Eukaryota"/>
</dbReference>